<name>A0A8H6WTR6_9AGAR</name>
<evidence type="ECO:0000313" key="6">
    <source>
        <dbReference type="Proteomes" id="UP000620124"/>
    </source>
</evidence>
<keyword evidence="2" id="KW-0067">ATP-binding</keyword>
<dbReference type="AlphaFoldDB" id="A0A8H6WTR6"/>
<keyword evidence="5" id="KW-0808">Transferase</keyword>
<evidence type="ECO:0000256" key="2">
    <source>
        <dbReference type="ARBA" id="ARBA00022840"/>
    </source>
</evidence>
<dbReference type="InterPro" id="IPR000719">
    <property type="entry name" value="Prot_kinase_dom"/>
</dbReference>
<feature type="domain" description="Protein kinase" evidence="4">
    <location>
        <begin position="534"/>
        <end position="783"/>
    </location>
</feature>
<dbReference type="SUPFAM" id="SSF56112">
    <property type="entry name" value="Protein kinase-like (PK-like)"/>
    <property type="match status" value="1"/>
</dbReference>
<dbReference type="Gene3D" id="1.10.510.10">
    <property type="entry name" value="Transferase(Phosphotransferase) domain 1"/>
    <property type="match status" value="1"/>
</dbReference>
<dbReference type="InterPro" id="IPR011009">
    <property type="entry name" value="Kinase-like_dom_sf"/>
</dbReference>
<dbReference type="GO" id="GO:0005524">
    <property type="term" value="F:ATP binding"/>
    <property type="evidence" value="ECO:0007669"/>
    <property type="project" value="UniProtKB-KW"/>
</dbReference>
<dbReference type="InterPro" id="IPR008266">
    <property type="entry name" value="Tyr_kinase_AS"/>
</dbReference>
<feature type="transmembrane region" description="Helical" evidence="3">
    <location>
        <begin position="52"/>
        <end position="70"/>
    </location>
</feature>
<comment type="caution">
    <text evidence="5">The sequence shown here is derived from an EMBL/GenBank/DDBJ whole genome shotgun (WGS) entry which is preliminary data.</text>
</comment>
<keyword evidence="5" id="KW-0418">Kinase</keyword>
<proteinExistence type="predicted"/>
<keyword evidence="3" id="KW-1133">Transmembrane helix</keyword>
<dbReference type="InterPro" id="IPR050198">
    <property type="entry name" value="Non-receptor_tyrosine_kinases"/>
</dbReference>
<dbReference type="PROSITE" id="PS50011">
    <property type="entry name" value="PROTEIN_KINASE_DOM"/>
    <property type="match status" value="1"/>
</dbReference>
<dbReference type="Proteomes" id="UP000620124">
    <property type="component" value="Unassembled WGS sequence"/>
</dbReference>
<sequence>MVRHWPWARFYSHAWELASFVVTGLMIYTEYRVNSDKSTLSSISTVFAYSRAILTLIRIAHCVFVLYALIAQSFNPNVYKVFYAIFILFGLIVLSVEILLGFIEGQKVAGSVALCIGAHELLCVVESFFIRILLSYRANTTAETWLEASFFDDFIPTGGLSTFEIKMSIWGSEDHRFHRRFRRCCMTISCTGHVLAETRAGEKHCGSQLTAARSIPSTILVDAWPEFKRQVVAAKVVQGSPLLYDNSVTSLLSDALEAIGKKHSRGFPGDRERQQHDEIPRIIVIIHGIRDFAQAKELYDIIQRLEPQQNQSLHIVVISTPQVLREVSGNRLYITEHVYTLYLAENGRVIYSGRPLALLQINTNLFHLVLDGIFRSAGEVSEQLWAELLDRATSSVFQILDPSDDLNLSTLTMFHLLHEAAEDRKRMLKFLSDLPVVSPSQIYTSTQEDSIKIALMLQTLIQHNSYKDELLNVPEQEALSVLNLTHHILDRGLPENPKIQNEKLFRRRAQRLLNVLVHFLKILPEELVVHRVELLNDRPVKCGGFSDIYHGRYTTYDGEKKDVALKVLKVFQDQSDGDRHLLLQKFAKEALVWHYLKHSNIVPFLGVDEMTFPAPTMAMVSSWMSEGSVLNYMAENSPVSRYAITLLDDVSKGLLYLHSENVVHGDLCGRNILIHERRACLTDFGLAAFVELETSIKTSTRGGSPRWMAPELHLPDVYQPGLPFRRTPASDVWAFGCVCCEIWSEGQIPFAHMSDGVPYTDRPCDKAGAPMPKRLWDLTPSPR</sequence>
<evidence type="ECO:0000313" key="5">
    <source>
        <dbReference type="EMBL" id="KAF7328248.1"/>
    </source>
</evidence>
<evidence type="ECO:0000259" key="4">
    <source>
        <dbReference type="PROSITE" id="PS50011"/>
    </source>
</evidence>
<feature type="transmembrane region" description="Helical" evidence="3">
    <location>
        <begin position="12"/>
        <end position="31"/>
    </location>
</feature>
<keyword evidence="3" id="KW-0812">Transmembrane</keyword>
<keyword evidence="6" id="KW-1185">Reference proteome</keyword>
<accession>A0A8H6WTR6</accession>
<evidence type="ECO:0000256" key="3">
    <source>
        <dbReference type="SAM" id="Phobius"/>
    </source>
</evidence>
<keyword evidence="1" id="KW-0547">Nucleotide-binding</keyword>
<evidence type="ECO:0000256" key="1">
    <source>
        <dbReference type="ARBA" id="ARBA00022741"/>
    </source>
</evidence>
<organism evidence="5 6">
    <name type="scientific">Mycena venus</name>
    <dbReference type="NCBI Taxonomy" id="2733690"/>
    <lineage>
        <taxon>Eukaryota</taxon>
        <taxon>Fungi</taxon>
        <taxon>Dikarya</taxon>
        <taxon>Basidiomycota</taxon>
        <taxon>Agaricomycotina</taxon>
        <taxon>Agaricomycetes</taxon>
        <taxon>Agaricomycetidae</taxon>
        <taxon>Agaricales</taxon>
        <taxon>Marasmiineae</taxon>
        <taxon>Mycenaceae</taxon>
        <taxon>Mycena</taxon>
    </lineage>
</organism>
<dbReference type="PROSITE" id="PS00109">
    <property type="entry name" value="PROTEIN_KINASE_TYR"/>
    <property type="match status" value="1"/>
</dbReference>
<protein>
    <submittedName>
        <fullName evidence="5">Serine/threonine-protein kinase STY8</fullName>
    </submittedName>
</protein>
<dbReference type="InterPro" id="IPR001245">
    <property type="entry name" value="Ser-Thr/Tyr_kinase_cat_dom"/>
</dbReference>
<dbReference type="EMBL" id="JACAZI010000037">
    <property type="protein sequence ID" value="KAF7328248.1"/>
    <property type="molecule type" value="Genomic_DNA"/>
</dbReference>
<dbReference type="PANTHER" id="PTHR24418">
    <property type="entry name" value="TYROSINE-PROTEIN KINASE"/>
    <property type="match status" value="1"/>
</dbReference>
<dbReference type="OrthoDB" id="4062651at2759"/>
<dbReference type="GO" id="GO:0004672">
    <property type="term" value="F:protein kinase activity"/>
    <property type="evidence" value="ECO:0007669"/>
    <property type="project" value="InterPro"/>
</dbReference>
<reference evidence="5" key="1">
    <citation type="submission" date="2020-05" db="EMBL/GenBank/DDBJ databases">
        <title>Mycena genomes resolve the evolution of fungal bioluminescence.</title>
        <authorList>
            <person name="Tsai I.J."/>
        </authorList>
    </citation>
    <scope>NUCLEOTIDE SEQUENCE</scope>
    <source>
        <strain evidence="5">CCC161011</strain>
    </source>
</reference>
<keyword evidence="3" id="KW-0472">Membrane</keyword>
<feature type="transmembrane region" description="Helical" evidence="3">
    <location>
        <begin position="112"/>
        <end position="134"/>
    </location>
</feature>
<feature type="transmembrane region" description="Helical" evidence="3">
    <location>
        <begin position="82"/>
        <end position="100"/>
    </location>
</feature>
<dbReference type="PRINTS" id="PR00109">
    <property type="entry name" value="TYRKINASE"/>
</dbReference>
<gene>
    <name evidence="5" type="ORF">MVEN_02564700</name>
</gene>
<dbReference type="Pfam" id="PF07714">
    <property type="entry name" value="PK_Tyr_Ser-Thr"/>
    <property type="match status" value="1"/>
</dbReference>